<feature type="transmembrane region" description="Helical" evidence="11">
    <location>
        <begin position="83"/>
        <end position="102"/>
    </location>
</feature>
<reference evidence="12" key="2">
    <citation type="submission" date="2025-09" db="UniProtKB">
        <authorList>
            <consortium name="Ensembl"/>
        </authorList>
    </citation>
    <scope>IDENTIFICATION</scope>
</reference>
<evidence type="ECO:0000256" key="1">
    <source>
        <dbReference type="ARBA" id="ARBA00004651"/>
    </source>
</evidence>
<comment type="similarity">
    <text evidence="2 11">Belongs to the G-protein coupled receptor 1 family.</text>
</comment>
<dbReference type="AlphaFoldDB" id="A0A8C6GNH8"/>
<evidence type="ECO:0000256" key="10">
    <source>
        <dbReference type="ARBA" id="ARBA00023224"/>
    </source>
</evidence>
<keyword evidence="5 11" id="KW-0812">Transmembrane</keyword>
<evidence type="ECO:0000256" key="4">
    <source>
        <dbReference type="ARBA" id="ARBA00022507"/>
    </source>
</evidence>
<dbReference type="GeneTree" id="ENSGT01030000234553"/>
<accession>A0A8C6GNH8</accession>
<dbReference type="Pfam" id="PF03402">
    <property type="entry name" value="V1R"/>
    <property type="match status" value="1"/>
</dbReference>
<feature type="transmembrane region" description="Helical" evidence="11">
    <location>
        <begin position="51"/>
        <end position="71"/>
    </location>
</feature>
<reference evidence="12" key="1">
    <citation type="submission" date="2025-08" db="UniProtKB">
        <authorList>
            <consortium name="Ensembl"/>
        </authorList>
    </citation>
    <scope>IDENTIFICATION</scope>
</reference>
<keyword evidence="6 11" id="KW-1133">Transmembrane helix</keyword>
<keyword evidence="7 11" id="KW-0297">G-protein coupled receptor</keyword>
<feature type="transmembrane region" description="Helical" evidence="11">
    <location>
        <begin position="6"/>
        <end position="24"/>
    </location>
</feature>
<keyword evidence="4 11" id="KW-0589">Pheromone response</keyword>
<dbReference type="Ensembl" id="ENSMSIT00000011249.1">
    <property type="protein sequence ID" value="ENSMSIP00000008830.1"/>
    <property type="gene ID" value="ENSMSIG00000007818.1"/>
</dbReference>
<evidence type="ECO:0000256" key="5">
    <source>
        <dbReference type="ARBA" id="ARBA00022692"/>
    </source>
</evidence>
<evidence type="ECO:0000313" key="12">
    <source>
        <dbReference type="Ensembl" id="ENSMSIP00000008830.1"/>
    </source>
</evidence>
<evidence type="ECO:0000256" key="3">
    <source>
        <dbReference type="ARBA" id="ARBA00022475"/>
    </source>
</evidence>
<keyword evidence="9 11" id="KW-0675">Receptor</keyword>
<evidence type="ECO:0000313" key="13">
    <source>
        <dbReference type="Proteomes" id="UP000694415"/>
    </source>
</evidence>
<dbReference type="GO" id="GO:0016503">
    <property type="term" value="F:pheromone receptor activity"/>
    <property type="evidence" value="ECO:0007669"/>
    <property type="project" value="InterPro"/>
</dbReference>
<evidence type="ECO:0000256" key="6">
    <source>
        <dbReference type="ARBA" id="ARBA00022989"/>
    </source>
</evidence>
<keyword evidence="8 11" id="KW-0472">Membrane</keyword>
<keyword evidence="10 11" id="KW-0807">Transducer</keyword>
<name>A0A8C6GNH8_MUSSI</name>
<evidence type="ECO:0000256" key="9">
    <source>
        <dbReference type="ARBA" id="ARBA00023170"/>
    </source>
</evidence>
<dbReference type="GO" id="GO:0005886">
    <property type="term" value="C:plasma membrane"/>
    <property type="evidence" value="ECO:0007669"/>
    <property type="project" value="UniProtKB-SubCell"/>
</dbReference>
<comment type="caution">
    <text evidence="11">Lacks conserved residue(s) required for the propagation of feature annotation.</text>
</comment>
<dbReference type="GO" id="GO:0019236">
    <property type="term" value="P:response to pheromone"/>
    <property type="evidence" value="ECO:0007669"/>
    <property type="project" value="UniProtKB-KW"/>
</dbReference>
<keyword evidence="13" id="KW-1185">Reference proteome</keyword>
<dbReference type="PANTHER" id="PTHR24062">
    <property type="entry name" value="VOMERONASAL TYPE-1 RECEPTOR"/>
    <property type="match status" value="1"/>
</dbReference>
<sequence length="122" mass="13946">MDMRNVFVIGLMGLSTCYMATLLCRHKTRSQRLQNSKLSPKATPEQRALRTILMLMSFFLLMSTFDSIISYSRTILQGNPLPFCFQILVAHSYASVSPLLVLSNEKHITNLLISMYEKVVLR</sequence>
<evidence type="ECO:0000256" key="11">
    <source>
        <dbReference type="RuleBase" id="RU364061"/>
    </source>
</evidence>
<dbReference type="SUPFAM" id="SSF81321">
    <property type="entry name" value="Family A G protein-coupled receptor-like"/>
    <property type="match status" value="1"/>
</dbReference>
<proteinExistence type="inferred from homology"/>
<protein>
    <recommendedName>
        <fullName evidence="11">Vomeronasal type-1 receptor</fullName>
    </recommendedName>
</protein>
<dbReference type="Proteomes" id="UP000694415">
    <property type="component" value="Unplaced"/>
</dbReference>
<evidence type="ECO:0000256" key="2">
    <source>
        <dbReference type="ARBA" id="ARBA00010663"/>
    </source>
</evidence>
<dbReference type="InterPro" id="IPR004072">
    <property type="entry name" value="Vmron_rcpt_1"/>
</dbReference>
<organism evidence="12 13">
    <name type="scientific">Mus spicilegus</name>
    <name type="common">Mound-building mouse</name>
    <dbReference type="NCBI Taxonomy" id="10103"/>
    <lineage>
        <taxon>Eukaryota</taxon>
        <taxon>Metazoa</taxon>
        <taxon>Chordata</taxon>
        <taxon>Craniata</taxon>
        <taxon>Vertebrata</taxon>
        <taxon>Euteleostomi</taxon>
        <taxon>Mammalia</taxon>
        <taxon>Eutheria</taxon>
        <taxon>Euarchontoglires</taxon>
        <taxon>Glires</taxon>
        <taxon>Rodentia</taxon>
        <taxon>Myomorpha</taxon>
        <taxon>Muroidea</taxon>
        <taxon>Muridae</taxon>
        <taxon>Murinae</taxon>
        <taxon>Mus</taxon>
        <taxon>Mus</taxon>
    </lineage>
</organism>
<evidence type="ECO:0000256" key="8">
    <source>
        <dbReference type="ARBA" id="ARBA00023136"/>
    </source>
</evidence>
<evidence type="ECO:0000256" key="7">
    <source>
        <dbReference type="ARBA" id="ARBA00023040"/>
    </source>
</evidence>
<comment type="subcellular location">
    <subcellularLocation>
        <location evidence="1 11">Cell membrane</location>
        <topology evidence="1 11">Multi-pass membrane protein</topology>
    </subcellularLocation>
</comment>
<keyword evidence="3 11" id="KW-1003">Cell membrane</keyword>
<dbReference type="PRINTS" id="PR01534">
    <property type="entry name" value="VOMERONASL1R"/>
</dbReference>